<gene>
    <name evidence="2" type="ORF">BWR60_32630</name>
</gene>
<dbReference type="InterPro" id="IPR000835">
    <property type="entry name" value="HTH_MarR-typ"/>
</dbReference>
<keyword evidence="3" id="KW-1185">Reference proteome</keyword>
<dbReference type="RefSeq" id="WP_088156921.1">
    <property type="nucleotide sequence ID" value="NZ_NHON01000123.1"/>
</dbReference>
<dbReference type="InterPro" id="IPR036390">
    <property type="entry name" value="WH_DNA-bd_sf"/>
</dbReference>
<accession>A0A211Z1H2</accession>
<dbReference type="Proteomes" id="UP000196655">
    <property type="component" value="Unassembled WGS sequence"/>
</dbReference>
<reference evidence="3" key="1">
    <citation type="submission" date="2017-05" db="EMBL/GenBank/DDBJ databases">
        <authorList>
            <person name="Macchi M."/>
            <person name="Festa S."/>
            <person name="Coppotelli B.M."/>
            <person name="Morelli I.S."/>
        </authorList>
    </citation>
    <scope>NUCLEOTIDE SEQUENCE [LARGE SCALE GENOMIC DNA]</scope>
    <source>
        <strain evidence="3">I</strain>
    </source>
</reference>
<dbReference type="PIRSF" id="PIRSF036158">
    <property type="entry name" value="UCP036158_MarR"/>
    <property type="match status" value="1"/>
</dbReference>
<dbReference type="SUPFAM" id="SSF46785">
    <property type="entry name" value="Winged helix' DNA-binding domain"/>
    <property type="match status" value="1"/>
</dbReference>
<dbReference type="AlphaFoldDB" id="A0A211Z1H2"/>
<evidence type="ECO:0000259" key="1">
    <source>
        <dbReference type="Pfam" id="PF13463"/>
    </source>
</evidence>
<feature type="domain" description="HTH marR-type" evidence="1">
    <location>
        <begin position="68"/>
        <end position="133"/>
    </location>
</feature>
<dbReference type="OrthoDB" id="7504146at2"/>
<evidence type="ECO:0000313" key="2">
    <source>
        <dbReference type="EMBL" id="OWJ59064.1"/>
    </source>
</evidence>
<sequence>MVRDGTTGGAPAGNGRKPRGVGAIVSSAHLAAGASPALSELEFGLILASHAFSRWMVRCMAAAGVPGLSAMEVLILHSVRHRDRAKTLADLCLVLDIQDTHVATYALRKLAAAGLVATGRAGKEKLIRITDAGRAACDRYAEIRERLLVRATTSTGPAEEALSQIGAQLRALSGYYEQAARAATTL</sequence>
<proteinExistence type="predicted"/>
<dbReference type="EMBL" id="NHON01000123">
    <property type="protein sequence ID" value="OWJ59064.1"/>
    <property type="molecule type" value="Genomic_DNA"/>
</dbReference>
<evidence type="ECO:0000313" key="3">
    <source>
        <dbReference type="Proteomes" id="UP000196655"/>
    </source>
</evidence>
<dbReference type="InterPro" id="IPR014601">
    <property type="entry name" value="Trans_reg_MarR_HTH"/>
</dbReference>
<comment type="caution">
    <text evidence="2">The sequence shown here is derived from an EMBL/GenBank/DDBJ whole genome shotgun (WGS) entry which is preliminary data.</text>
</comment>
<dbReference type="InterPro" id="IPR036388">
    <property type="entry name" value="WH-like_DNA-bd_sf"/>
</dbReference>
<dbReference type="Gene3D" id="1.10.10.10">
    <property type="entry name" value="Winged helix-like DNA-binding domain superfamily/Winged helix DNA-binding domain"/>
    <property type="match status" value="1"/>
</dbReference>
<organism evidence="2 3">
    <name type="scientific">Inquilinus limosus</name>
    <dbReference type="NCBI Taxonomy" id="171674"/>
    <lineage>
        <taxon>Bacteria</taxon>
        <taxon>Pseudomonadati</taxon>
        <taxon>Pseudomonadota</taxon>
        <taxon>Alphaproteobacteria</taxon>
        <taxon>Rhodospirillales</taxon>
        <taxon>Rhodospirillaceae</taxon>
        <taxon>Inquilinus</taxon>
    </lineage>
</organism>
<name>A0A211Z1H2_9PROT</name>
<dbReference type="Pfam" id="PF13463">
    <property type="entry name" value="HTH_27"/>
    <property type="match status" value="1"/>
</dbReference>
<dbReference type="GO" id="GO:0003700">
    <property type="term" value="F:DNA-binding transcription factor activity"/>
    <property type="evidence" value="ECO:0007669"/>
    <property type="project" value="InterPro"/>
</dbReference>
<protein>
    <submittedName>
        <fullName evidence="2">Transcriptional regulator</fullName>
    </submittedName>
</protein>